<proteinExistence type="predicted"/>
<gene>
    <name evidence="1" type="ORF">SAMN05444390_10147</name>
</gene>
<evidence type="ECO:0000313" key="1">
    <source>
        <dbReference type="EMBL" id="SEF60980.1"/>
    </source>
</evidence>
<evidence type="ECO:0008006" key="3">
    <source>
        <dbReference type="Google" id="ProtNLM"/>
    </source>
</evidence>
<protein>
    <recommendedName>
        <fullName evidence="3">HMA domain-containing protein</fullName>
    </recommendedName>
</protein>
<sequence length="113" mass="13148">MTNPTEAQLNTEFILKRRLKLQQPAPDQQALKAELEALTGMAAVQWQNERQLELRYDASQLQVDQVIELFGQSGLSLQQGRLARLRLNWYRMTDRNTWDSSRHVPHCCNKSPK</sequence>
<dbReference type="OrthoDB" id="5822659at2"/>
<dbReference type="RefSeq" id="WP_104001086.1">
    <property type="nucleotide sequence ID" value="NZ_FNVQ01000001.1"/>
</dbReference>
<evidence type="ECO:0000313" key="2">
    <source>
        <dbReference type="Proteomes" id="UP000236745"/>
    </source>
</evidence>
<keyword evidence="2" id="KW-1185">Reference proteome</keyword>
<organism evidence="1 2">
    <name type="scientific">Marinobacterium lutimaris</name>
    <dbReference type="NCBI Taxonomy" id="568106"/>
    <lineage>
        <taxon>Bacteria</taxon>
        <taxon>Pseudomonadati</taxon>
        <taxon>Pseudomonadota</taxon>
        <taxon>Gammaproteobacteria</taxon>
        <taxon>Oceanospirillales</taxon>
        <taxon>Oceanospirillaceae</taxon>
        <taxon>Marinobacterium</taxon>
    </lineage>
</organism>
<name>A0A1H5TDY1_9GAMM</name>
<reference evidence="1 2" key="1">
    <citation type="submission" date="2016-10" db="EMBL/GenBank/DDBJ databases">
        <authorList>
            <person name="de Groot N.N."/>
        </authorList>
    </citation>
    <scope>NUCLEOTIDE SEQUENCE [LARGE SCALE GENOMIC DNA]</scope>
    <source>
        <strain evidence="1 2">DSM 22012</strain>
    </source>
</reference>
<dbReference type="Proteomes" id="UP000236745">
    <property type="component" value="Unassembled WGS sequence"/>
</dbReference>
<accession>A0A1H5TDY1</accession>
<dbReference type="AlphaFoldDB" id="A0A1H5TDY1"/>
<dbReference type="EMBL" id="FNVQ01000001">
    <property type="protein sequence ID" value="SEF60980.1"/>
    <property type="molecule type" value="Genomic_DNA"/>
</dbReference>